<evidence type="ECO:0000256" key="8">
    <source>
        <dbReference type="ARBA" id="ARBA00022960"/>
    </source>
</evidence>
<evidence type="ECO:0000259" key="14">
    <source>
        <dbReference type="Pfam" id="PF01225"/>
    </source>
</evidence>
<evidence type="ECO:0000256" key="13">
    <source>
        <dbReference type="RuleBase" id="RU004135"/>
    </source>
</evidence>
<protein>
    <recommendedName>
        <fullName evidence="12">UDP-N-acetylmuramoyl-L-alanyl-D-glutamate--2,6-diaminopimelate ligase</fullName>
        <ecNumber evidence="12">6.3.2.13</ecNumber>
    </recommendedName>
    <alternativeName>
        <fullName evidence="12">Meso-A2pm-adding enzyme</fullName>
    </alternativeName>
    <alternativeName>
        <fullName evidence="12">Meso-diaminopimelate-adding enzyme</fullName>
    </alternativeName>
    <alternativeName>
        <fullName evidence="12">UDP-MurNAc-L-Ala-D-Glu:meso-diaminopimelate ligase</fullName>
    </alternativeName>
    <alternativeName>
        <fullName evidence="12">UDP-MurNAc-tripeptide synthetase</fullName>
    </alternativeName>
    <alternativeName>
        <fullName evidence="12">UDP-N-acetylmuramyl-tripeptide synthetase</fullName>
    </alternativeName>
</protein>
<dbReference type="Pfam" id="PF02875">
    <property type="entry name" value="Mur_ligase_C"/>
    <property type="match status" value="1"/>
</dbReference>
<evidence type="ECO:0000256" key="5">
    <source>
        <dbReference type="ARBA" id="ARBA00022618"/>
    </source>
</evidence>
<sequence length="492" mass="53654">MKLKELIQPLLFVNVTGDVETEVTGIHNDSRVVEAGNVFVCTKGANMDGHDYIPQAIERGATVIVVEQEVEQVEGIVYVHVPSTVRAASLMVDRFYSSPTSKLKLIGVTGTNGKTTTTNLIEHLLTFHQHATGVIGTIEIRYPGFQEEAKLTTPVCYDLQRYFHNMVEADVEYGVMEVSSHALHLGRVHGCQFKTAVFTNLTQDHLDYHKTMDAYGQAKSLLFSQLGNDYAQPKYAVLNADDPWSEAYAGVTSAQLITYGLSEQALVRATDINITASGTSFSLQTPIGTTTIQTSLIGKFNVYNLLAAISAVLPEGLTLEQVKAAIEGVKGVAGRFETVQQGQPFAVVVDYAHTPDSLENVLNTARQLEPRKLICVVGCGGDRDRTKRPIMADIAIQLADYVYFTSDNPRTEDPAAILEDMTGHLSAEHYTSIVDRKAAIEQAIAGAGEGDIIVIAGKGHENYQIIGTEKTHFDDKEVARDKLIELGYNASS</sequence>
<dbReference type="Proteomes" id="UP001596233">
    <property type="component" value="Unassembled WGS sequence"/>
</dbReference>
<dbReference type="InterPro" id="IPR018109">
    <property type="entry name" value="Folylpolyglutamate_synth_CS"/>
</dbReference>
<dbReference type="SUPFAM" id="SSF63418">
    <property type="entry name" value="MurE/MurF N-terminal domain"/>
    <property type="match status" value="1"/>
</dbReference>
<keyword evidence="10 12" id="KW-0131">Cell cycle</keyword>
<feature type="binding site" evidence="12">
    <location>
        <position position="187"/>
    </location>
    <ligand>
        <name>UDP-N-acetyl-alpha-D-muramoyl-L-alanyl-D-glutamate</name>
        <dbReference type="ChEBI" id="CHEBI:83900"/>
    </ligand>
</feature>
<evidence type="ECO:0000256" key="6">
    <source>
        <dbReference type="ARBA" id="ARBA00022741"/>
    </source>
</evidence>
<feature type="binding site" evidence="12">
    <location>
        <begin position="110"/>
        <end position="116"/>
    </location>
    <ligand>
        <name>ATP</name>
        <dbReference type="ChEBI" id="CHEBI:30616"/>
    </ligand>
</feature>
<keyword evidence="5 12" id="KW-0132">Cell division</keyword>
<dbReference type="InterPro" id="IPR035911">
    <property type="entry name" value="MurE/MurF_N"/>
</dbReference>
<keyword evidence="8 12" id="KW-0133">Cell shape</keyword>
<dbReference type="Pfam" id="PF01225">
    <property type="entry name" value="Mur_ligase"/>
    <property type="match status" value="1"/>
</dbReference>
<evidence type="ECO:0000256" key="7">
    <source>
        <dbReference type="ARBA" id="ARBA00022840"/>
    </source>
</evidence>
<comment type="similarity">
    <text evidence="2 12">Belongs to the MurCDEF family. MurE subfamily.</text>
</comment>
<feature type="binding site" evidence="12">
    <location>
        <position position="457"/>
    </location>
    <ligand>
        <name>meso-2,6-diaminopimelate</name>
        <dbReference type="ChEBI" id="CHEBI:57791"/>
    </ligand>
</feature>
<dbReference type="EMBL" id="JBHSTE010000003">
    <property type="protein sequence ID" value="MFC6332826.1"/>
    <property type="molecule type" value="Genomic_DNA"/>
</dbReference>
<dbReference type="HAMAP" id="MF_00208">
    <property type="entry name" value="MurE"/>
    <property type="match status" value="1"/>
</dbReference>
<feature type="short sequence motif" description="Meso-diaminopimelate recognition motif" evidence="12">
    <location>
        <begin position="407"/>
        <end position="410"/>
    </location>
</feature>
<evidence type="ECO:0000256" key="10">
    <source>
        <dbReference type="ARBA" id="ARBA00023306"/>
    </source>
</evidence>
<dbReference type="RefSeq" id="WP_379233666.1">
    <property type="nucleotide sequence ID" value="NZ_JBHSTE010000003.1"/>
</dbReference>
<dbReference type="Gene3D" id="3.40.1190.10">
    <property type="entry name" value="Mur-like, catalytic domain"/>
    <property type="match status" value="1"/>
</dbReference>
<dbReference type="InterPro" id="IPR005761">
    <property type="entry name" value="UDP-N-AcMur-Glu-dNH2Pim_ligase"/>
</dbReference>
<dbReference type="Gene3D" id="3.90.190.20">
    <property type="entry name" value="Mur ligase, C-terminal domain"/>
    <property type="match status" value="1"/>
</dbReference>
<evidence type="ECO:0000256" key="4">
    <source>
        <dbReference type="ARBA" id="ARBA00022598"/>
    </source>
</evidence>
<feature type="domain" description="Mur ligase N-terminal catalytic" evidence="14">
    <location>
        <begin position="22"/>
        <end position="71"/>
    </location>
</feature>
<dbReference type="NCBIfam" id="NF001126">
    <property type="entry name" value="PRK00139.1-4"/>
    <property type="match status" value="1"/>
</dbReference>
<evidence type="ECO:0000259" key="15">
    <source>
        <dbReference type="Pfam" id="PF02875"/>
    </source>
</evidence>
<dbReference type="Pfam" id="PF08245">
    <property type="entry name" value="Mur_ligase_M"/>
    <property type="match status" value="1"/>
</dbReference>
<keyword evidence="12" id="KW-0460">Magnesium</keyword>
<comment type="cofactor">
    <cofactor evidence="12">
        <name>Mg(2+)</name>
        <dbReference type="ChEBI" id="CHEBI:18420"/>
    </cofactor>
</comment>
<dbReference type="EC" id="6.3.2.13" evidence="12"/>
<dbReference type="PANTHER" id="PTHR23135">
    <property type="entry name" value="MUR LIGASE FAMILY MEMBER"/>
    <property type="match status" value="1"/>
</dbReference>
<keyword evidence="4 12" id="KW-0436">Ligase</keyword>
<evidence type="ECO:0000256" key="12">
    <source>
        <dbReference type="HAMAP-Rule" id="MF_00208"/>
    </source>
</evidence>
<evidence type="ECO:0000256" key="9">
    <source>
        <dbReference type="ARBA" id="ARBA00022984"/>
    </source>
</evidence>
<evidence type="ECO:0000256" key="1">
    <source>
        <dbReference type="ARBA" id="ARBA00004752"/>
    </source>
</evidence>
<feature type="binding site" evidence="12">
    <location>
        <position position="30"/>
    </location>
    <ligand>
        <name>UDP-N-acetyl-alpha-D-muramoyl-L-alanyl-D-glutamate</name>
        <dbReference type="ChEBI" id="CHEBI:83900"/>
    </ligand>
</feature>
<name>A0ABW1V3K9_9BACL</name>
<comment type="function">
    <text evidence="12">Catalyzes the addition of meso-diaminopimelic acid to the nucleotide precursor UDP-N-acetylmuramoyl-L-alanyl-D-glutamate (UMAG) in the biosynthesis of bacterial cell-wall peptidoglycan.</text>
</comment>
<feature type="domain" description="Mur ligase C-terminal" evidence="15">
    <location>
        <begin position="334"/>
        <end position="459"/>
    </location>
</feature>
<comment type="caution">
    <text evidence="17">The sequence shown here is derived from an EMBL/GenBank/DDBJ whole genome shotgun (WGS) entry which is preliminary data.</text>
</comment>
<comment type="PTM">
    <text evidence="12">Carboxylation is probably crucial for Mg(2+) binding and, consequently, for the gamma-phosphate positioning of ATP.</text>
</comment>
<keyword evidence="3 12" id="KW-0963">Cytoplasm</keyword>
<keyword evidence="11 12" id="KW-0961">Cell wall biogenesis/degradation</keyword>
<comment type="catalytic activity">
    <reaction evidence="12">
        <text>UDP-N-acetyl-alpha-D-muramoyl-L-alanyl-D-glutamate + meso-2,6-diaminopimelate + ATP = UDP-N-acetyl-alpha-D-muramoyl-L-alanyl-gamma-D-glutamyl-meso-2,6-diaminopimelate + ADP + phosphate + H(+)</text>
        <dbReference type="Rhea" id="RHEA:23676"/>
        <dbReference type="ChEBI" id="CHEBI:15378"/>
        <dbReference type="ChEBI" id="CHEBI:30616"/>
        <dbReference type="ChEBI" id="CHEBI:43474"/>
        <dbReference type="ChEBI" id="CHEBI:57791"/>
        <dbReference type="ChEBI" id="CHEBI:83900"/>
        <dbReference type="ChEBI" id="CHEBI:83905"/>
        <dbReference type="ChEBI" id="CHEBI:456216"/>
        <dbReference type="EC" id="6.3.2.13"/>
    </reaction>
</comment>
<evidence type="ECO:0000256" key="11">
    <source>
        <dbReference type="ARBA" id="ARBA00023316"/>
    </source>
</evidence>
<feature type="domain" description="Mur ligase central" evidence="16">
    <location>
        <begin position="108"/>
        <end position="311"/>
    </location>
</feature>
<evidence type="ECO:0000256" key="3">
    <source>
        <dbReference type="ARBA" id="ARBA00022490"/>
    </source>
</evidence>
<dbReference type="InterPro" id="IPR013221">
    <property type="entry name" value="Mur_ligase_cen"/>
</dbReference>
<keyword evidence="18" id="KW-1185">Reference proteome</keyword>
<comment type="pathway">
    <text evidence="1 12 13">Cell wall biogenesis; peptidoglycan biosynthesis.</text>
</comment>
<feature type="binding site" evidence="12">
    <location>
        <position position="179"/>
    </location>
    <ligand>
        <name>UDP-N-acetyl-alpha-D-muramoyl-L-alanyl-D-glutamate</name>
        <dbReference type="ChEBI" id="CHEBI:83900"/>
    </ligand>
</feature>
<evidence type="ECO:0000313" key="18">
    <source>
        <dbReference type="Proteomes" id="UP001596233"/>
    </source>
</evidence>
<feature type="binding site" evidence="12">
    <location>
        <position position="383"/>
    </location>
    <ligand>
        <name>meso-2,6-diaminopimelate</name>
        <dbReference type="ChEBI" id="CHEBI:57791"/>
    </ligand>
</feature>
<evidence type="ECO:0000256" key="2">
    <source>
        <dbReference type="ARBA" id="ARBA00005898"/>
    </source>
</evidence>
<keyword evidence="6 12" id="KW-0547">Nucleotide-binding</keyword>
<dbReference type="NCBIfam" id="TIGR01085">
    <property type="entry name" value="murE"/>
    <property type="match status" value="1"/>
</dbReference>
<dbReference type="PROSITE" id="PS01011">
    <property type="entry name" value="FOLYLPOLYGLU_SYNT_1"/>
    <property type="match status" value="1"/>
</dbReference>
<comment type="caution">
    <text evidence="12">Lacks conserved residue(s) required for the propagation of feature annotation.</text>
</comment>
<feature type="binding site" evidence="12">
    <location>
        <position position="461"/>
    </location>
    <ligand>
        <name>meso-2,6-diaminopimelate</name>
        <dbReference type="ChEBI" id="CHEBI:57791"/>
    </ligand>
</feature>
<dbReference type="InterPro" id="IPR000713">
    <property type="entry name" value="Mur_ligase_N"/>
</dbReference>
<dbReference type="InterPro" id="IPR004101">
    <property type="entry name" value="Mur_ligase_C"/>
</dbReference>
<dbReference type="InterPro" id="IPR036615">
    <property type="entry name" value="Mur_ligase_C_dom_sf"/>
</dbReference>
<dbReference type="InterPro" id="IPR036565">
    <property type="entry name" value="Mur-like_cat_sf"/>
</dbReference>
<keyword evidence="7 12" id="KW-0067">ATP-binding</keyword>
<dbReference type="Gene3D" id="3.40.1390.10">
    <property type="entry name" value="MurE/MurF, N-terminal domain"/>
    <property type="match status" value="1"/>
</dbReference>
<dbReference type="GO" id="GO:0008765">
    <property type="term" value="F:UDP-N-acetylmuramoylalanyl-D-glutamate-2,6-diaminopimelate ligase activity"/>
    <property type="evidence" value="ECO:0007669"/>
    <property type="project" value="UniProtKB-EC"/>
</dbReference>
<reference evidence="18" key="1">
    <citation type="journal article" date="2019" name="Int. J. Syst. Evol. Microbiol.">
        <title>The Global Catalogue of Microorganisms (GCM) 10K type strain sequencing project: providing services to taxonomists for standard genome sequencing and annotation.</title>
        <authorList>
            <consortium name="The Broad Institute Genomics Platform"/>
            <consortium name="The Broad Institute Genome Sequencing Center for Infectious Disease"/>
            <person name="Wu L."/>
            <person name="Ma J."/>
        </authorList>
    </citation>
    <scope>NUCLEOTIDE SEQUENCE [LARGE SCALE GENOMIC DNA]</scope>
    <source>
        <strain evidence="18">PCU 280</strain>
    </source>
</reference>
<keyword evidence="9 12" id="KW-0573">Peptidoglycan synthesis</keyword>
<dbReference type="SUPFAM" id="SSF53623">
    <property type="entry name" value="MurD-like peptide ligases, catalytic domain"/>
    <property type="match status" value="1"/>
</dbReference>
<gene>
    <name evidence="12" type="primary">murE</name>
    <name evidence="17" type="ORF">ACFP56_09350</name>
</gene>
<dbReference type="PANTHER" id="PTHR23135:SF4">
    <property type="entry name" value="UDP-N-ACETYLMURAMOYL-L-ALANYL-D-GLUTAMATE--2,6-DIAMINOPIMELATE LIGASE MURE HOMOLOG, CHLOROPLASTIC"/>
    <property type="match status" value="1"/>
</dbReference>
<feature type="binding site" evidence="12">
    <location>
        <begin position="152"/>
        <end position="153"/>
    </location>
    <ligand>
        <name>UDP-N-acetyl-alpha-D-muramoyl-L-alanyl-D-glutamate</name>
        <dbReference type="ChEBI" id="CHEBI:83900"/>
    </ligand>
</feature>
<accession>A0ABW1V3K9</accession>
<dbReference type="NCBIfam" id="NF001124">
    <property type="entry name" value="PRK00139.1-2"/>
    <property type="match status" value="1"/>
</dbReference>
<comment type="subcellular location">
    <subcellularLocation>
        <location evidence="12 13">Cytoplasm</location>
    </subcellularLocation>
</comment>
<feature type="binding site" evidence="12">
    <location>
        <begin position="407"/>
        <end position="410"/>
    </location>
    <ligand>
        <name>meso-2,6-diaminopimelate</name>
        <dbReference type="ChEBI" id="CHEBI:57791"/>
    </ligand>
</feature>
<evidence type="ECO:0000259" key="16">
    <source>
        <dbReference type="Pfam" id="PF08245"/>
    </source>
</evidence>
<evidence type="ECO:0000313" key="17">
    <source>
        <dbReference type="EMBL" id="MFC6332826.1"/>
    </source>
</evidence>
<feature type="modified residue" description="N6-carboxylysine" evidence="12">
    <location>
        <position position="219"/>
    </location>
</feature>
<organism evidence="17 18">
    <name type="scientific">Paenibacillus septentrionalis</name>
    <dbReference type="NCBI Taxonomy" id="429342"/>
    <lineage>
        <taxon>Bacteria</taxon>
        <taxon>Bacillati</taxon>
        <taxon>Bacillota</taxon>
        <taxon>Bacilli</taxon>
        <taxon>Bacillales</taxon>
        <taxon>Paenibacillaceae</taxon>
        <taxon>Paenibacillus</taxon>
    </lineage>
</organism>
<proteinExistence type="inferred from homology"/>
<dbReference type="SUPFAM" id="SSF53244">
    <property type="entry name" value="MurD-like peptide ligases, peptide-binding domain"/>
    <property type="match status" value="1"/>
</dbReference>